<proteinExistence type="predicted"/>
<comment type="caution">
    <text evidence="1">The sequence shown here is derived from an EMBL/GenBank/DDBJ whole genome shotgun (WGS) entry which is preliminary data.</text>
</comment>
<reference evidence="1" key="1">
    <citation type="submission" date="2020-11" db="EMBL/GenBank/DDBJ databases">
        <title>Isolation and identification of active actinomycetes.</title>
        <authorList>
            <person name="Yu B."/>
        </authorList>
    </citation>
    <scope>NUCLEOTIDE SEQUENCE</scope>
    <source>
        <strain evidence="1">NEAU-YB345</strain>
    </source>
</reference>
<dbReference type="EMBL" id="JADPRT010000009">
    <property type="protein sequence ID" value="MBF9070799.1"/>
    <property type="molecule type" value="Genomic_DNA"/>
</dbReference>
<keyword evidence="1" id="KW-0808">Transferase</keyword>
<dbReference type="AlphaFoldDB" id="A0A931B462"/>
<dbReference type="Gene3D" id="3.40.50.300">
    <property type="entry name" value="P-loop containing nucleotide triphosphate hydrolases"/>
    <property type="match status" value="1"/>
</dbReference>
<accession>A0A931B462</accession>
<protein>
    <submittedName>
        <fullName evidence="1">Uridine kinase</fullName>
    </submittedName>
</protein>
<gene>
    <name evidence="1" type="ORF">I2501_22535</name>
</gene>
<dbReference type="SUPFAM" id="SSF52540">
    <property type="entry name" value="P-loop containing nucleoside triphosphate hydrolases"/>
    <property type="match status" value="1"/>
</dbReference>
<organism evidence="1 2">
    <name type="scientific">Streptacidiphilus fuscans</name>
    <dbReference type="NCBI Taxonomy" id="2789292"/>
    <lineage>
        <taxon>Bacteria</taxon>
        <taxon>Bacillati</taxon>
        <taxon>Actinomycetota</taxon>
        <taxon>Actinomycetes</taxon>
        <taxon>Kitasatosporales</taxon>
        <taxon>Streptomycetaceae</taxon>
        <taxon>Streptacidiphilus</taxon>
    </lineage>
</organism>
<sequence length="217" mass="23893">MQVRPLTPELLAEELAERIDTLGAASEGNHGEPSWLRVAVDGADAARPGELADALVEPLRLRGRPVQRIRARDFLRPASLRFEFGHRDPDAYLDRWLDAGALFREVFDPTEPGGSGEVLPSLWDPVADRATRAARLALPPGGVVLLDGPMLLGRWFPLDLTVHLRLSAAALERRTAADEHWTLPALARYDAEVQPEQAADMTVRADDPRRPALVVRA</sequence>
<evidence type="ECO:0000313" key="1">
    <source>
        <dbReference type="EMBL" id="MBF9070799.1"/>
    </source>
</evidence>
<dbReference type="RefSeq" id="WP_196195956.1">
    <property type="nucleotide sequence ID" value="NZ_JADPRT010000009.1"/>
</dbReference>
<keyword evidence="1" id="KW-0418">Kinase</keyword>
<evidence type="ECO:0000313" key="2">
    <source>
        <dbReference type="Proteomes" id="UP000657385"/>
    </source>
</evidence>
<name>A0A931B462_9ACTN</name>
<dbReference type="InterPro" id="IPR027417">
    <property type="entry name" value="P-loop_NTPase"/>
</dbReference>
<dbReference type="GO" id="GO:0016301">
    <property type="term" value="F:kinase activity"/>
    <property type="evidence" value="ECO:0007669"/>
    <property type="project" value="UniProtKB-KW"/>
</dbReference>
<keyword evidence="2" id="KW-1185">Reference proteome</keyword>
<dbReference type="Proteomes" id="UP000657385">
    <property type="component" value="Unassembled WGS sequence"/>
</dbReference>